<dbReference type="EMBL" id="CP047650">
    <property type="protein sequence ID" value="QHI99671.1"/>
    <property type="molecule type" value="Genomic_DNA"/>
</dbReference>
<feature type="domain" description="HTH lysR-type" evidence="5">
    <location>
        <begin position="1"/>
        <end position="58"/>
    </location>
</feature>
<dbReference type="Pfam" id="PF00126">
    <property type="entry name" value="HTH_1"/>
    <property type="match status" value="1"/>
</dbReference>
<dbReference type="InterPro" id="IPR005119">
    <property type="entry name" value="LysR_subst-bd"/>
</dbReference>
<keyword evidence="4" id="KW-0804">Transcription</keyword>
<reference evidence="6 7" key="1">
    <citation type="submission" date="2020-01" db="EMBL/GenBank/DDBJ databases">
        <title>Genome sequencing of strain KACC 21265.</title>
        <authorList>
            <person name="Heo J."/>
            <person name="Kim S.-J."/>
            <person name="Kim J.-S."/>
            <person name="Hong S.-B."/>
            <person name="Kwon S.-W."/>
        </authorList>
    </citation>
    <scope>NUCLEOTIDE SEQUENCE [LARGE SCALE GENOMIC DNA]</scope>
    <source>
        <strain evidence="6 7">KACC 21265</strain>
    </source>
</reference>
<dbReference type="RefSeq" id="WP_160553482.1">
    <property type="nucleotide sequence ID" value="NZ_CP047650.1"/>
</dbReference>
<comment type="similarity">
    <text evidence="1">Belongs to the LysR transcriptional regulatory family.</text>
</comment>
<dbReference type="Pfam" id="PF03466">
    <property type="entry name" value="LysR_substrate"/>
    <property type="match status" value="1"/>
</dbReference>
<dbReference type="InterPro" id="IPR036390">
    <property type="entry name" value="WH_DNA-bd_sf"/>
</dbReference>
<dbReference type="AlphaFoldDB" id="A0A857J993"/>
<keyword evidence="3" id="KW-0238">DNA-binding</keyword>
<dbReference type="PANTHER" id="PTHR30419:SF30">
    <property type="entry name" value="LYSR FAMILY TRANSCRIPTIONAL REGULATOR"/>
    <property type="match status" value="1"/>
</dbReference>
<evidence type="ECO:0000256" key="2">
    <source>
        <dbReference type="ARBA" id="ARBA00023015"/>
    </source>
</evidence>
<dbReference type="Proteomes" id="UP000464787">
    <property type="component" value="Chromosome"/>
</dbReference>
<protein>
    <submittedName>
        <fullName evidence="6">LysR family transcriptional regulator</fullName>
    </submittedName>
</protein>
<accession>A0A857J993</accession>
<dbReference type="FunFam" id="1.10.10.10:FF:000001">
    <property type="entry name" value="LysR family transcriptional regulator"/>
    <property type="match status" value="1"/>
</dbReference>
<dbReference type="GO" id="GO:0003700">
    <property type="term" value="F:DNA-binding transcription factor activity"/>
    <property type="evidence" value="ECO:0007669"/>
    <property type="project" value="InterPro"/>
</dbReference>
<dbReference type="PRINTS" id="PR00039">
    <property type="entry name" value="HTHLYSR"/>
</dbReference>
<dbReference type="InterPro" id="IPR050950">
    <property type="entry name" value="HTH-type_LysR_regulators"/>
</dbReference>
<sequence>MTLEQLRAFVAVVEHGSIRAGARSLGMAQSGLTQQVQRLEAAVGATLFTRSPGGIAMTPYGASLLARARVVLAECAHAEEDFRHLRGELSGQVRIGASVEAFAKLMPAVIEQLRERHPQVTVHIASGPASTLLTSIREARLDFAVTLVSRGTDMNDFSWKVLDRSEPCILCRKGHPAEAIHSVKALGQALWVNTRPLGAVGTPSNRLADWFAMHAMAPPHVVATLDSLFETLHLVSLTDYLFLGPRVALGIGGFQDLLAEVPVQEALPGADMCLVQPKHTPLSPAAKELAAMLASYANMQRRTRTAA</sequence>
<dbReference type="GO" id="GO:0003677">
    <property type="term" value="F:DNA binding"/>
    <property type="evidence" value="ECO:0007669"/>
    <property type="project" value="UniProtKB-KW"/>
</dbReference>
<dbReference type="PANTHER" id="PTHR30419">
    <property type="entry name" value="HTH-TYPE TRANSCRIPTIONAL REGULATOR YBHD"/>
    <property type="match status" value="1"/>
</dbReference>
<name>A0A857J993_9BURK</name>
<dbReference type="Gene3D" id="3.40.190.10">
    <property type="entry name" value="Periplasmic binding protein-like II"/>
    <property type="match status" value="2"/>
</dbReference>
<dbReference type="PROSITE" id="PS50931">
    <property type="entry name" value="HTH_LYSR"/>
    <property type="match status" value="1"/>
</dbReference>
<keyword evidence="2" id="KW-0805">Transcription regulation</keyword>
<dbReference type="SUPFAM" id="SSF46785">
    <property type="entry name" value="Winged helix' DNA-binding domain"/>
    <property type="match status" value="1"/>
</dbReference>
<dbReference type="GO" id="GO:0005829">
    <property type="term" value="C:cytosol"/>
    <property type="evidence" value="ECO:0007669"/>
    <property type="project" value="TreeGrafter"/>
</dbReference>
<evidence type="ECO:0000313" key="7">
    <source>
        <dbReference type="Proteomes" id="UP000464787"/>
    </source>
</evidence>
<gene>
    <name evidence="6" type="ORF">GT347_17830</name>
</gene>
<evidence type="ECO:0000256" key="3">
    <source>
        <dbReference type="ARBA" id="ARBA00023125"/>
    </source>
</evidence>
<dbReference type="Gene3D" id="1.10.10.10">
    <property type="entry name" value="Winged helix-like DNA-binding domain superfamily/Winged helix DNA-binding domain"/>
    <property type="match status" value="1"/>
</dbReference>
<proteinExistence type="inferred from homology"/>
<keyword evidence="7" id="KW-1185">Reference proteome</keyword>
<evidence type="ECO:0000256" key="4">
    <source>
        <dbReference type="ARBA" id="ARBA00023163"/>
    </source>
</evidence>
<dbReference type="KEGG" id="xyk:GT347_17830"/>
<evidence type="ECO:0000313" key="6">
    <source>
        <dbReference type="EMBL" id="QHI99671.1"/>
    </source>
</evidence>
<organism evidence="6 7">
    <name type="scientific">Xylophilus rhododendri</name>
    <dbReference type="NCBI Taxonomy" id="2697032"/>
    <lineage>
        <taxon>Bacteria</taxon>
        <taxon>Pseudomonadati</taxon>
        <taxon>Pseudomonadota</taxon>
        <taxon>Betaproteobacteria</taxon>
        <taxon>Burkholderiales</taxon>
        <taxon>Xylophilus</taxon>
    </lineage>
</organism>
<dbReference type="InterPro" id="IPR000847">
    <property type="entry name" value="LysR_HTH_N"/>
</dbReference>
<dbReference type="InterPro" id="IPR036388">
    <property type="entry name" value="WH-like_DNA-bd_sf"/>
</dbReference>
<dbReference type="SUPFAM" id="SSF53850">
    <property type="entry name" value="Periplasmic binding protein-like II"/>
    <property type="match status" value="1"/>
</dbReference>
<evidence type="ECO:0000259" key="5">
    <source>
        <dbReference type="PROSITE" id="PS50931"/>
    </source>
</evidence>
<evidence type="ECO:0000256" key="1">
    <source>
        <dbReference type="ARBA" id="ARBA00009437"/>
    </source>
</evidence>